<gene>
    <name evidence="2" type="ordered locus">ZPR_3644</name>
</gene>
<dbReference type="SUPFAM" id="SSF109854">
    <property type="entry name" value="DinB/YfiT-like putative metalloenzymes"/>
    <property type="match status" value="1"/>
</dbReference>
<dbReference type="HOGENOM" id="CLU_1561020_0_0_10"/>
<dbReference type="InterPro" id="IPR024775">
    <property type="entry name" value="DinB-like"/>
</dbReference>
<dbReference type="Proteomes" id="UP000001654">
    <property type="component" value="Chromosome"/>
</dbReference>
<protein>
    <submittedName>
        <fullName evidence="2">Metal-dependent hydrolase</fullName>
    </submittedName>
</protein>
<organism evidence="2 3">
    <name type="scientific">Zunongwangia profunda (strain DSM 18752 / CCTCC AB 206139 / SM-A87)</name>
    <name type="common">Wangia profunda</name>
    <dbReference type="NCBI Taxonomy" id="655815"/>
    <lineage>
        <taxon>Bacteria</taxon>
        <taxon>Pseudomonadati</taxon>
        <taxon>Bacteroidota</taxon>
        <taxon>Flavobacteriia</taxon>
        <taxon>Flavobacteriales</taxon>
        <taxon>Flavobacteriaceae</taxon>
        <taxon>Zunongwangia</taxon>
    </lineage>
</organism>
<dbReference type="RefSeq" id="WP_013073038.1">
    <property type="nucleotide sequence ID" value="NC_014041.1"/>
</dbReference>
<dbReference type="InterPro" id="IPR034660">
    <property type="entry name" value="DinB/YfiT-like"/>
</dbReference>
<proteinExistence type="predicted"/>
<evidence type="ECO:0000259" key="1">
    <source>
        <dbReference type="Pfam" id="PF12867"/>
    </source>
</evidence>
<name>D5BKP2_ZUNPS</name>
<keyword evidence="3" id="KW-1185">Reference proteome</keyword>
<keyword evidence="2" id="KW-0378">Hydrolase</keyword>
<dbReference type="eggNOG" id="COG2318">
    <property type="taxonomic scope" value="Bacteria"/>
</dbReference>
<dbReference type="GO" id="GO:0016787">
    <property type="term" value="F:hydrolase activity"/>
    <property type="evidence" value="ECO:0007669"/>
    <property type="project" value="UniProtKB-KW"/>
</dbReference>
<dbReference type="AlphaFoldDB" id="D5BKP2"/>
<evidence type="ECO:0000313" key="2">
    <source>
        <dbReference type="EMBL" id="ADF53954.1"/>
    </source>
</evidence>
<accession>D5BKP2</accession>
<feature type="domain" description="DinB-like" evidence="1">
    <location>
        <begin position="32"/>
        <end position="160"/>
    </location>
</feature>
<reference evidence="2 3" key="1">
    <citation type="journal article" date="2010" name="BMC Genomics">
        <title>The complete genome of Zunongwangia profunda SM-A87 reveals its adaptation to the deep-sea environment and ecological role in sedimentary organic nitrogen degradation.</title>
        <authorList>
            <person name="Qin Q.L."/>
            <person name="Zhang X.Y."/>
            <person name="Wang X.M."/>
            <person name="Liu G.M."/>
            <person name="Chen X.L."/>
            <person name="Xie B.B."/>
            <person name="Dang H.Y."/>
            <person name="Zhou B.C."/>
            <person name="Yu J."/>
            <person name="Zhang Y.Z."/>
        </authorList>
    </citation>
    <scope>NUCLEOTIDE SEQUENCE [LARGE SCALE GENOMIC DNA]</scope>
    <source>
        <strain evidence="3">DSM 18752 / CCTCC AB 206139 / SM-A87</strain>
    </source>
</reference>
<dbReference type="STRING" id="655815.ZPR_3644"/>
<evidence type="ECO:0000313" key="3">
    <source>
        <dbReference type="Proteomes" id="UP000001654"/>
    </source>
</evidence>
<dbReference type="Gene3D" id="1.20.120.450">
    <property type="entry name" value="dinb family like domain"/>
    <property type="match status" value="1"/>
</dbReference>
<dbReference type="EMBL" id="CP001650">
    <property type="protein sequence ID" value="ADF53954.1"/>
    <property type="molecule type" value="Genomic_DNA"/>
</dbReference>
<dbReference type="Pfam" id="PF12867">
    <property type="entry name" value="DinB_2"/>
    <property type="match status" value="1"/>
</dbReference>
<sequence>MMNNKKPEVWLRGELPGISTLLQPAAHALLQSKEEVFKYTEGFPEFLLWKRPAGRASVGFHLQHITGVLDRMLTYAEEQQLSEKQFEYLRNEGAEIPEIKIDHLTQAFTEKVAQAIDIFKNTAEEKLTQKRTVGRKQLPSSLIGLYFHAAEHSQRHIGQMLVTISVLRNQNN</sequence>
<dbReference type="KEGG" id="zpr:ZPR_3644"/>